<dbReference type="AlphaFoldDB" id="A0A409VJN9"/>
<evidence type="ECO:0000313" key="3">
    <source>
        <dbReference type="Proteomes" id="UP000284842"/>
    </source>
</evidence>
<feature type="region of interest" description="Disordered" evidence="1">
    <location>
        <begin position="64"/>
        <end position="111"/>
    </location>
</feature>
<dbReference type="OrthoDB" id="10508564at2759"/>
<organism evidence="2 3">
    <name type="scientific">Panaeolus cyanescens</name>
    <dbReference type="NCBI Taxonomy" id="181874"/>
    <lineage>
        <taxon>Eukaryota</taxon>
        <taxon>Fungi</taxon>
        <taxon>Dikarya</taxon>
        <taxon>Basidiomycota</taxon>
        <taxon>Agaricomycotina</taxon>
        <taxon>Agaricomycetes</taxon>
        <taxon>Agaricomycetidae</taxon>
        <taxon>Agaricales</taxon>
        <taxon>Agaricineae</taxon>
        <taxon>Galeropsidaceae</taxon>
        <taxon>Panaeolus</taxon>
    </lineage>
</organism>
<evidence type="ECO:0000256" key="1">
    <source>
        <dbReference type="SAM" id="MobiDB-lite"/>
    </source>
</evidence>
<feature type="compositionally biased region" description="Acidic residues" evidence="1">
    <location>
        <begin position="69"/>
        <end position="98"/>
    </location>
</feature>
<protein>
    <submittedName>
        <fullName evidence="2">Uncharacterized protein</fullName>
    </submittedName>
</protein>
<dbReference type="Proteomes" id="UP000284842">
    <property type="component" value="Unassembled WGS sequence"/>
</dbReference>
<keyword evidence="3" id="KW-1185">Reference proteome</keyword>
<dbReference type="EMBL" id="NHTK01006042">
    <property type="protein sequence ID" value="PPQ66481.1"/>
    <property type="molecule type" value="Genomic_DNA"/>
</dbReference>
<proteinExistence type="predicted"/>
<sequence length="213" mass="24462">MFRQRKVSLLFERALRPIRRSFSSESDSDSIITPDEEVQFERKMSVDGIITKSLSEPLLSDSDIYTSLEYEDDHDETSSESEGDYSVDEESDTDEDSYPELPVFSSDPAERSVQATELADDLLEEAFELVEQYMHILDDFHLESLESLEERLYRTKEMMALKEDEAPATRLLKARIYLNEAESFLTRVHLLIEMSEALAEELSDSDSVDGSMD</sequence>
<gene>
    <name evidence="2" type="ORF">CVT24_007055</name>
</gene>
<accession>A0A409VJN9</accession>
<dbReference type="InParanoid" id="A0A409VJN9"/>
<reference evidence="2 3" key="1">
    <citation type="journal article" date="2018" name="Evol. Lett.">
        <title>Horizontal gene cluster transfer increased hallucinogenic mushroom diversity.</title>
        <authorList>
            <person name="Reynolds H.T."/>
            <person name="Vijayakumar V."/>
            <person name="Gluck-Thaler E."/>
            <person name="Korotkin H.B."/>
            <person name="Matheny P.B."/>
            <person name="Slot J.C."/>
        </authorList>
    </citation>
    <scope>NUCLEOTIDE SEQUENCE [LARGE SCALE GENOMIC DNA]</scope>
    <source>
        <strain evidence="2 3">2629</strain>
    </source>
</reference>
<comment type="caution">
    <text evidence="2">The sequence shown here is derived from an EMBL/GenBank/DDBJ whole genome shotgun (WGS) entry which is preliminary data.</text>
</comment>
<name>A0A409VJN9_9AGAR</name>
<evidence type="ECO:0000313" key="2">
    <source>
        <dbReference type="EMBL" id="PPQ66481.1"/>
    </source>
</evidence>